<organism evidence="3 4">
    <name type="scientific">Aspergillus cavernicola</name>
    <dbReference type="NCBI Taxonomy" id="176166"/>
    <lineage>
        <taxon>Eukaryota</taxon>
        <taxon>Fungi</taxon>
        <taxon>Dikarya</taxon>
        <taxon>Ascomycota</taxon>
        <taxon>Pezizomycotina</taxon>
        <taxon>Eurotiomycetes</taxon>
        <taxon>Eurotiomycetidae</taxon>
        <taxon>Eurotiales</taxon>
        <taxon>Aspergillaceae</taxon>
        <taxon>Aspergillus</taxon>
        <taxon>Aspergillus subgen. Nidulantes</taxon>
    </lineage>
</organism>
<evidence type="ECO:0000313" key="3">
    <source>
        <dbReference type="EMBL" id="KAL2825045.1"/>
    </source>
</evidence>
<feature type="chain" id="PRO_5046342939" description="Secreted protein CSS2 C-terminal domain-containing protein" evidence="1">
    <location>
        <begin position="23"/>
        <end position="175"/>
    </location>
</feature>
<proteinExistence type="predicted"/>
<accession>A0ABR4IBF1</accession>
<protein>
    <recommendedName>
        <fullName evidence="2">Secreted protein CSS2 C-terminal domain-containing protein</fullName>
    </recommendedName>
</protein>
<dbReference type="EMBL" id="JBFXLS010000039">
    <property type="protein sequence ID" value="KAL2825045.1"/>
    <property type="molecule type" value="Genomic_DNA"/>
</dbReference>
<feature type="domain" description="Secreted protein CSS2 C-terminal" evidence="2">
    <location>
        <begin position="58"/>
        <end position="164"/>
    </location>
</feature>
<reference evidence="3 4" key="1">
    <citation type="submission" date="2024-07" db="EMBL/GenBank/DDBJ databases">
        <title>Section-level genome sequencing and comparative genomics of Aspergillus sections Usti and Cavernicolus.</title>
        <authorList>
            <consortium name="Lawrence Berkeley National Laboratory"/>
            <person name="Nybo J.L."/>
            <person name="Vesth T.C."/>
            <person name="Theobald S."/>
            <person name="Frisvad J.C."/>
            <person name="Larsen T.O."/>
            <person name="Kjaerboelling I."/>
            <person name="Rothschild-Mancinelli K."/>
            <person name="Lyhne E.K."/>
            <person name="Kogle M.E."/>
            <person name="Barry K."/>
            <person name="Clum A."/>
            <person name="Na H."/>
            <person name="Ledsgaard L."/>
            <person name="Lin J."/>
            <person name="Lipzen A."/>
            <person name="Kuo A."/>
            <person name="Riley R."/>
            <person name="Mondo S."/>
            <person name="LaButti K."/>
            <person name="Haridas S."/>
            <person name="Pangalinan J."/>
            <person name="Salamov A.A."/>
            <person name="Simmons B.A."/>
            <person name="Magnuson J.K."/>
            <person name="Chen J."/>
            <person name="Drula E."/>
            <person name="Henrissat B."/>
            <person name="Wiebenga A."/>
            <person name="Lubbers R.J."/>
            <person name="Gomes A.C."/>
            <person name="Makela M.R."/>
            <person name="Stajich J."/>
            <person name="Grigoriev I.V."/>
            <person name="Mortensen U.H."/>
            <person name="De vries R.P."/>
            <person name="Baker S.E."/>
            <person name="Andersen M.R."/>
        </authorList>
    </citation>
    <scope>NUCLEOTIDE SEQUENCE [LARGE SCALE GENOMIC DNA]</scope>
    <source>
        <strain evidence="3 4">CBS 600.67</strain>
    </source>
</reference>
<dbReference type="Proteomes" id="UP001610335">
    <property type="component" value="Unassembled WGS sequence"/>
</dbReference>
<dbReference type="PROSITE" id="PS51257">
    <property type="entry name" value="PROKAR_LIPOPROTEIN"/>
    <property type="match status" value="1"/>
</dbReference>
<feature type="signal peptide" evidence="1">
    <location>
        <begin position="1"/>
        <end position="22"/>
    </location>
</feature>
<evidence type="ECO:0000259" key="2">
    <source>
        <dbReference type="Pfam" id="PF20521"/>
    </source>
</evidence>
<dbReference type="Pfam" id="PF20521">
    <property type="entry name" value="DUF6736"/>
    <property type="match status" value="1"/>
</dbReference>
<dbReference type="InterPro" id="IPR046624">
    <property type="entry name" value="CSS2_C"/>
</dbReference>
<comment type="caution">
    <text evidence="3">The sequence shown here is derived from an EMBL/GenBank/DDBJ whole genome shotgun (WGS) entry which is preliminary data.</text>
</comment>
<keyword evidence="4" id="KW-1185">Reference proteome</keyword>
<keyword evidence="1" id="KW-0732">Signal</keyword>
<evidence type="ECO:0000256" key="1">
    <source>
        <dbReference type="SAM" id="SignalP"/>
    </source>
</evidence>
<name>A0ABR4IBF1_9EURO</name>
<gene>
    <name evidence="3" type="ORF">BDW59DRAFT_161994</name>
</gene>
<sequence>MRLPSIGCLLAFLACGTGLVDSSAIPKAVNEERSTDSDDAALRRIDWKIVRGGLAVTRDVMLVSAGVTGAIVGLLSLVQRDSATNSCAPLGGSGQSDDGSQKYNFKYWVTTTGDNCDTTAQTKTVASALDDAWDEVHNYQYNWACVDLSHGGTWLGHIAVATTDSGKNVETMCNR</sequence>
<evidence type="ECO:0000313" key="4">
    <source>
        <dbReference type="Proteomes" id="UP001610335"/>
    </source>
</evidence>